<dbReference type="Gene3D" id="2.60.40.10">
    <property type="entry name" value="Immunoglobulins"/>
    <property type="match status" value="1"/>
</dbReference>
<dbReference type="InterPro" id="IPR013783">
    <property type="entry name" value="Ig-like_fold"/>
</dbReference>
<feature type="domain" description="Immunoglobulin C1-set" evidence="3">
    <location>
        <begin position="7"/>
        <end position="50"/>
    </location>
</feature>
<name>A0ABD0PH63_CIRMR</name>
<protein>
    <recommendedName>
        <fullName evidence="3">Immunoglobulin C1-set domain-containing protein</fullName>
    </recommendedName>
</protein>
<reference evidence="4 5" key="1">
    <citation type="submission" date="2024-05" db="EMBL/GenBank/DDBJ databases">
        <title>Genome sequencing and assembly of Indian major carp, Cirrhinus mrigala (Hamilton, 1822).</title>
        <authorList>
            <person name="Mohindra V."/>
            <person name="Chowdhury L.M."/>
            <person name="Lal K."/>
            <person name="Jena J.K."/>
        </authorList>
    </citation>
    <scope>NUCLEOTIDE SEQUENCE [LARGE SCALE GENOMIC DNA]</scope>
    <source>
        <strain evidence="4">CM1030</strain>
        <tissue evidence="4">Blood</tissue>
    </source>
</reference>
<dbReference type="InterPro" id="IPR036179">
    <property type="entry name" value="Ig-like_dom_sf"/>
</dbReference>
<keyword evidence="1" id="KW-0393">Immunoglobulin domain</keyword>
<evidence type="ECO:0000256" key="2">
    <source>
        <dbReference type="SAM" id="MobiDB-lite"/>
    </source>
</evidence>
<gene>
    <name evidence="4" type="ORF">M9458_033027</name>
</gene>
<feature type="non-terminal residue" evidence="4">
    <location>
        <position position="65"/>
    </location>
</feature>
<dbReference type="Pfam" id="PF07654">
    <property type="entry name" value="C1-set"/>
    <property type="match status" value="1"/>
</dbReference>
<dbReference type="SUPFAM" id="SSF48726">
    <property type="entry name" value="Immunoglobulin"/>
    <property type="match status" value="1"/>
</dbReference>
<accession>A0ABD0PH63</accession>
<evidence type="ECO:0000313" key="5">
    <source>
        <dbReference type="Proteomes" id="UP001529510"/>
    </source>
</evidence>
<evidence type="ECO:0000259" key="3">
    <source>
        <dbReference type="Pfam" id="PF07654"/>
    </source>
</evidence>
<comment type="caution">
    <text evidence="4">The sequence shown here is derived from an EMBL/GenBank/DDBJ whole genome shotgun (WGS) entry which is preliminary data.</text>
</comment>
<feature type="non-terminal residue" evidence="4">
    <location>
        <position position="1"/>
    </location>
</feature>
<feature type="region of interest" description="Disordered" evidence="2">
    <location>
        <begin position="1"/>
        <end position="65"/>
    </location>
</feature>
<dbReference type="Proteomes" id="UP001529510">
    <property type="component" value="Unassembled WGS sequence"/>
</dbReference>
<evidence type="ECO:0000256" key="1">
    <source>
        <dbReference type="ARBA" id="ARBA00023319"/>
    </source>
</evidence>
<dbReference type="EMBL" id="JAMKFB020000016">
    <property type="protein sequence ID" value="KAL0172716.1"/>
    <property type="molecule type" value="Genomic_DNA"/>
</dbReference>
<keyword evidence="5" id="KW-1185">Reference proteome</keyword>
<sequence length="65" mass="6993">EPVSLSKESSLSSHRQHSDGTYSLSSHLTLRPDKNPPGTVITCRVSHPALETPSDATLTVDKPEP</sequence>
<dbReference type="InterPro" id="IPR003597">
    <property type="entry name" value="Ig_C1-set"/>
</dbReference>
<feature type="compositionally biased region" description="Low complexity" evidence="2">
    <location>
        <begin position="1"/>
        <end position="13"/>
    </location>
</feature>
<organism evidence="4 5">
    <name type="scientific">Cirrhinus mrigala</name>
    <name type="common">Mrigala</name>
    <dbReference type="NCBI Taxonomy" id="683832"/>
    <lineage>
        <taxon>Eukaryota</taxon>
        <taxon>Metazoa</taxon>
        <taxon>Chordata</taxon>
        <taxon>Craniata</taxon>
        <taxon>Vertebrata</taxon>
        <taxon>Euteleostomi</taxon>
        <taxon>Actinopterygii</taxon>
        <taxon>Neopterygii</taxon>
        <taxon>Teleostei</taxon>
        <taxon>Ostariophysi</taxon>
        <taxon>Cypriniformes</taxon>
        <taxon>Cyprinidae</taxon>
        <taxon>Labeoninae</taxon>
        <taxon>Labeonini</taxon>
        <taxon>Cirrhinus</taxon>
    </lineage>
</organism>
<proteinExistence type="predicted"/>
<dbReference type="InterPro" id="IPR050380">
    <property type="entry name" value="Immune_Resp_Modulators"/>
</dbReference>
<evidence type="ECO:0000313" key="4">
    <source>
        <dbReference type="EMBL" id="KAL0172716.1"/>
    </source>
</evidence>
<dbReference type="AlphaFoldDB" id="A0ABD0PH63"/>
<dbReference type="PANTHER" id="PTHR23411">
    <property type="entry name" value="TAPASIN"/>
    <property type="match status" value="1"/>
</dbReference>
<feature type="compositionally biased region" description="Polar residues" evidence="2">
    <location>
        <begin position="19"/>
        <end position="28"/>
    </location>
</feature>